<dbReference type="InterPro" id="IPR009561">
    <property type="entry name" value="DUF1177"/>
</dbReference>
<dbReference type="Pfam" id="PF06675">
    <property type="entry name" value="DUF1177"/>
    <property type="match status" value="1"/>
</dbReference>
<reference evidence="1" key="1">
    <citation type="submission" date="2020-10" db="EMBL/GenBank/DDBJ databases">
        <authorList>
            <person name="Kadnikov V."/>
            <person name="Beletsky A.V."/>
            <person name="Mardanov A.V."/>
            <person name="Karnachuk O.V."/>
            <person name="Ravin N.V."/>
        </authorList>
    </citation>
    <scope>NUCLEOTIDE SEQUENCE</scope>
    <source>
        <strain evidence="1">Bu02</strain>
    </source>
</reference>
<proteinExistence type="predicted"/>
<gene>
    <name evidence="1" type="ORF">IMF26_09520</name>
</gene>
<evidence type="ECO:0000313" key="1">
    <source>
        <dbReference type="EMBL" id="QUL98257.1"/>
    </source>
</evidence>
<dbReference type="KEGG" id="fcz:IMF26_09520"/>
<protein>
    <submittedName>
        <fullName evidence="1">DUF1177 domain-containing protein</fullName>
    </submittedName>
</protein>
<accession>A0AAT9LD64</accession>
<dbReference type="AlphaFoldDB" id="A0AAT9LD64"/>
<name>A0AAT9LD64_9FIRM</name>
<reference evidence="1" key="2">
    <citation type="journal article" date="2023" name="Biology">
        <title>Prokaryotic Life Associated with Coal-Fire Gas Vents Revealed by Metagenomics.</title>
        <authorList>
            <person name="Kadnikov V.V."/>
            <person name="Mardanov A.V."/>
            <person name="Beletsky A.V."/>
            <person name="Karnachuk O.V."/>
            <person name="Ravin N.V."/>
        </authorList>
    </citation>
    <scope>NUCLEOTIDE SEQUENCE</scope>
    <source>
        <strain evidence="1">Bu02</strain>
    </source>
</reference>
<organism evidence="1">
    <name type="scientific">Candidatus Fermentithermobacillus carboniphilus</name>
    <dbReference type="NCBI Taxonomy" id="3085328"/>
    <lineage>
        <taxon>Bacteria</taxon>
        <taxon>Bacillati</taxon>
        <taxon>Bacillota</taxon>
        <taxon>Candidatus Fermentithermobacillia</taxon>
        <taxon>Candidatus Fermentithermobacillales</taxon>
        <taxon>Candidatus Fermentithermobacillaceae</taxon>
        <taxon>Candidatus Fermentithermobacillus</taxon>
    </lineage>
</organism>
<dbReference type="EMBL" id="CP062796">
    <property type="protein sequence ID" value="QUL98257.1"/>
    <property type="molecule type" value="Genomic_DNA"/>
</dbReference>
<sequence>MSFKATLEVFSFLDSAKVNGESVADMLRSQGVKDVTVRQVHGERGHTDFIKAVIPGSRGKKNGGTAPTLGVIGRLGGIGARPERIGLVSDGDGAVAALAVALKLGRMAENGDVLPGDVIVATHICPQAPTIPHEPVPFMGSPVDMAIMNRFEVDPDMDAILSIDTTKGNRIINTRGFAISPTVKEGYILRVSEDLLEIMSITTGKLPVTFPITMQDITPYGNGIYHLNSILQPATATSAPCVGVAITAETPVPGCATGASHVTDIEEVVRFVIEVAKSFTSGKCAFYDPDEFRRLVDLYGPMTHLQTLGKSKGEASFR</sequence>